<protein>
    <submittedName>
        <fullName evidence="2">Uncharacterized protein</fullName>
    </submittedName>
</protein>
<proteinExistence type="predicted"/>
<dbReference type="Proteomes" id="UP000187203">
    <property type="component" value="Unassembled WGS sequence"/>
</dbReference>
<feature type="region of interest" description="Disordered" evidence="1">
    <location>
        <begin position="1"/>
        <end position="20"/>
    </location>
</feature>
<keyword evidence="3" id="KW-1185">Reference proteome</keyword>
<gene>
    <name evidence="2" type="ORF">COLO4_04596</name>
</gene>
<name>A0A1R3KT97_9ROSI</name>
<reference evidence="3" key="1">
    <citation type="submission" date="2013-09" db="EMBL/GenBank/DDBJ databases">
        <title>Corchorus olitorius genome sequencing.</title>
        <authorList>
            <person name="Alam M."/>
            <person name="Haque M.S."/>
            <person name="Islam M.S."/>
            <person name="Emdad E.M."/>
            <person name="Islam M.M."/>
            <person name="Ahmed B."/>
            <person name="Halim A."/>
            <person name="Hossen Q.M.M."/>
            <person name="Hossain M.Z."/>
            <person name="Ahmed R."/>
            <person name="Khan M.M."/>
            <person name="Islam R."/>
            <person name="Rashid M.M."/>
            <person name="Khan S.A."/>
            <person name="Rahman M.S."/>
            <person name="Alam M."/>
            <person name="Yahiya A.S."/>
            <person name="Khan M.S."/>
            <person name="Azam M.S."/>
            <person name="Haque T."/>
            <person name="Lashkar M.Z.H."/>
            <person name="Akhand A.I."/>
            <person name="Morshed G."/>
            <person name="Roy S."/>
            <person name="Uddin K.S."/>
            <person name="Rabeya T."/>
            <person name="Hossain A.S."/>
            <person name="Chowdhury A."/>
            <person name="Snigdha A.R."/>
            <person name="Mortoza M.S."/>
            <person name="Matin S.A."/>
            <person name="Hoque S.M.E."/>
            <person name="Islam M.K."/>
            <person name="Roy D.K."/>
            <person name="Haider R."/>
            <person name="Moosa M.M."/>
            <person name="Elias S.M."/>
            <person name="Hasan A.M."/>
            <person name="Jahan S."/>
            <person name="Shafiuddin M."/>
            <person name="Mahmood N."/>
            <person name="Shommy N.S."/>
        </authorList>
    </citation>
    <scope>NUCLEOTIDE SEQUENCE [LARGE SCALE GENOMIC DNA]</scope>
    <source>
        <strain evidence="3">cv. O-4</strain>
    </source>
</reference>
<sequence length="71" mass="7940">MDLIGSKANPDSDKSFPASRNSDLLFQPFNRLNSETYCSPVPTPKTIETCRNLGKKNLKFETTSSKITRTT</sequence>
<comment type="caution">
    <text evidence="2">The sequence shown here is derived from an EMBL/GenBank/DDBJ whole genome shotgun (WGS) entry which is preliminary data.</text>
</comment>
<evidence type="ECO:0000313" key="3">
    <source>
        <dbReference type="Proteomes" id="UP000187203"/>
    </source>
</evidence>
<dbReference type="EMBL" id="AWUE01011911">
    <property type="protein sequence ID" value="OMP10334.1"/>
    <property type="molecule type" value="Genomic_DNA"/>
</dbReference>
<accession>A0A1R3KT97</accession>
<dbReference type="AlphaFoldDB" id="A0A1R3KT97"/>
<organism evidence="2 3">
    <name type="scientific">Corchorus olitorius</name>
    <dbReference type="NCBI Taxonomy" id="93759"/>
    <lineage>
        <taxon>Eukaryota</taxon>
        <taxon>Viridiplantae</taxon>
        <taxon>Streptophyta</taxon>
        <taxon>Embryophyta</taxon>
        <taxon>Tracheophyta</taxon>
        <taxon>Spermatophyta</taxon>
        <taxon>Magnoliopsida</taxon>
        <taxon>eudicotyledons</taxon>
        <taxon>Gunneridae</taxon>
        <taxon>Pentapetalae</taxon>
        <taxon>rosids</taxon>
        <taxon>malvids</taxon>
        <taxon>Malvales</taxon>
        <taxon>Malvaceae</taxon>
        <taxon>Grewioideae</taxon>
        <taxon>Apeibeae</taxon>
        <taxon>Corchorus</taxon>
    </lineage>
</organism>
<evidence type="ECO:0000256" key="1">
    <source>
        <dbReference type="SAM" id="MobiDB-lite"/>
    </source>
</evidence>
<evidence type="ECO:0000313" key="2">
    <source>
        <dbReference type="EMBL" id="OMP10334.1"/>
    </source>
</evidence>